<accession>A0A813KG93</accession>
<dbReference type="EMBL" id="CAJNNW010028917">
    <property type="protein sequence ID" value="CAE8698277.1"/>
    <property type="molecule type" value="Genomic_DNA"/>
</dbReference>
<protein>
    <submittedName>
        <fullName evidence="1">Uncharacterized protein</fullName>
    </submittedName>
</protein>
<dbReference type="Proteomes" id="UP000626109">
    <property type="component" value="Unassembled WGS sequence"/>
</dbReference>
<evidence type="ECO:0000313" key="1">
    <source>
        <dbReference type="EMBL" id="CAE8698277.1"/>
    </source>
</evidence>
<reference evidence="1" key="1">
    <citation type="submission" date="2021-02" db="EMBL/GenBank/DDBJ databases">
        <authorList>
            <person name="Dougan E. K."/>
            <person name="Rhodes N."/>
            <person name="Thang M."/>
            <person name="Chan C."/>
        </authorList>
    </citation>
    <scope>NUCLEOTIDE SEQUENCE</scope>
</reference>
<comment type="caution">
    <text evidence="1">The sequence shown here is derived from an EMBL/GenBank/DDBJ whole genome shotgun (WGS) entry which is preliminary data.</text>
</comment>
<sequence>MRFSICSSSAVVYVGAAAAFFGTIAAERPIAASDADISAYESFRARRGHSDMMQADGIGYAERLALFNHRRAQVEARNAVKTQQTITLRACSARLVATYNMLVLYYMDSELIDKW</sequence>
<evidence type="ECO:0000313" key="2">
    <source>
        <dbReference type="Proteomes" id="UP000626109"/>
    </source>
</evidence>
<name>A0A813KG93_POLGL</name>
<proteinExistence type="predicted"/>
<dbReference type="AlphaFoldDB" id="A0A813KG93"/>
<organism evidence="1 2">
    <name type="scientific">Polarella glacialis</name>
    <name type="common">Dinoflagellate</name>
    <dbReference type="NCBI Taxonomy" id="89957"/>
    <lineage>
        <taxon>Eukaryota</taxon>
        <taxon>Sar</taxon>
        <taxon>Alveolata</taxon>
        <taxon>Dinophyceae</taxon>
        <taxon>Suessiales</taxon>
        <taxon>Suessiaceae</taxon>
        <taxon>Polarella</taxon>
    </lineage>
</organism>
<gene>
    <name evidence="1" type="ORF">PGLA2088_LOCUS30650</name>
</gene>